<dbReference type="Proteomes" id="UP001346869">
    <property type="component" value="Unassembled WGS sequence"/>
</dbReference>
<feature type="compositionally biased region" description="Low complexity" evidence="1">
    <location>
        <begin position="747"/>
        <end position="779"/>
    </location>
</feature>
<feature type="compositionally biased region" description="Low complexity" evidence="1">
    <location>
        <begin position="663"/>
        <end position="678"/>
    </location>
</feature>
<dbReference type="PANTHER" id="PTHR34755">
    <property type="entry name" value="SERINE/ARGININE REPETITIVE MATRIX PROTEIN 3-RELATED"/>
    <property type="match status" value="1"/>
</dbReference>
<feature type="region of interest" description="Disordered" evidence="1">
    <location>
        <begin position="531"/>
        <end position="825"/>
    </location>
</feature>
<comment type="caution">
    <text evidence="3">The sequence shown here is derived from an EMBL/GenBank/DDBJ whole genome shotgun (WGS) entry which is preliminary data.</text>
</comment>
<dbReference type="InterPro" id="IPR052109">
    <property type="entry name" value="SRRM_Domain-Containing"/>
</dbReference>
<feature type="region of interest" description="Disordered" evidence="1">
    <location>
        <begin position="334"/>
        <end position="517"/>
    </location>
</feature>
<feature type="compositionally biased region" description="Acidic residues" evidence="1">
    <location>
        <begin position="232"/>
        <end position="243"/>
    </location>
</feature>
<proteinExistence type="predicted"/>
<sequence length="825" mass="91842">MAAPAPSVMSHQATKRSRSPHSETSTKKFKSDVGPSKGVFLSQSKSGGLKRPHTPESGSPSKRDEFVHRDHRFLTTLGDAIPVQFTPFSLWAPEAPPARERALCCTQALRDAVWAFCSQLSPVRCPLQHHKPSRGSGLAKRDEEGRKTRLNISTESPNTEEYPPETPTPTGQKTADKSSAIMYDAARVPSPKDGANGMAQPVLPGAGAAAGAGGPTPTTVLQSKTEEGQPGTEEEEEEEEPEAEPVLVKKPHREILDHERKRRVELKCMELQEMMEEQGYTEEEIRQKVSTFRQMLMDKEGVITREGSHTQPVVTNLHYEADEYGQNHELVSYEDGDYDHDYHSDNRVKRKSSSSPSPRPKKRKKKKSGRRRSRFGSSSPTHREKKKKSGKKHKRDRSASGSRKKRRYRSGSPKNKHKDKIKQKKRSPGETPSRSSQRQGSCCSSRSASLSSTRSTSKSPTRLNSKHKTDGQKASSTSLSPGTNTPAVWHNGDHTQRSRNGRAGRLNHGEGEKVHDKLRLLTANSAGMQSALLREHKLHSAPSRSQAGQMCAAGEAGGVDGRNTAVGNSVTQASGRKGSQRGQNKSSHSPAHSSDSAHSQHTHTHRGRNSRHHRKSKGGHSSKRHHRSSRGQAHQRSQSASPGRHPHTSGRKKEEPRSKPNLRQRSSSWSSGRSSSRSASRDRGPSKAKSPHSRQNNSREKDSPNRSDDDSRARRRSRSYSPIRKRRRDSPSFMEARRITSARKRPIPYYRPSPSSSSLDSSPSRSSRSRSRSYSSSSRSRSHSRSHSRSRSWSRSRSRSWSRSKSHTRSHHSYYSRSSYDSPGV</sequence>
<feature type="compositionally biased region" description="Polar residues" evidence="1">
    <location>
        <begin position="565"/>
        <end position="574"/>
    </location>
</feature>
<name>A0AAN8AK44_ELEMC</name>
<organism evidence="3 4">
    <name type="scientific">Eleginops maclovinus</name>
    <name type="common">Patagonian blennie</name>
    <name type="synonym">Eleginus maclovinus</name>
    <dbReference type="NCBI Taxonomy" id="56733"/>
    <lineage>
        <taxon>Eukaryota</taxon>
        <taxon>Metazoa</taxon>
        <taxon>Chordata</taxon>
        <taxon>Craniata</taxon>
        <taxon>Vertebrata</taxon>
        <taxon>Euteleostomi</taxon>
        <taxon>Actinopterygii</taxon>
        <taxon>Neopterygii</taxon>
        <taxon>Teleostei</taxon>
        <taxon>Neoteleostei</taxon>
        <taxon>Acanthomorphata</taxon>
        <taxon>Eupercaria</taxon>
        <taxon>Perciformes</taxon>
        <taxon>Notothenioidei</taxon>
        <taxon>Eleginopidae</taxon>
        <taxon>Eleginops</taxon>
    </lineage>
</organism>
<feature type="compositionally biased region" description="Basic residues" evidence="1">
    <location>
        <begin position="383"/>
        <end position="426"/>
    </location>
</feature>
<feature type="compositionally biased region" description="Basic residues" evidence="1">
    <location>
        <begin position="780"/>
        <end position="814"/>
    </location>
</feature>
<feature type="compositionally biased region" description="Basic residues" evidence="1">
    <location>
        <begin position="359"/>
        <end position="374"/>
    </location>
</feature>
<evidence type="ECO:0000313" key="4">
    <source>
        <dbReference type="Proteomes" id="UP001346869"/>
    </source>
</evidence>
<feature type="compositionally biased region" description="Low complexity" evidence="1">
    <location>
        <begin position="586"/>
        <end position="599"/>
    </location>
</feature>
<feature type="compositionally biased region" description="Low complexity" evidence="1">
    <location>
        <begin position="815"/>
        <end position="825"/>
    </location>
</feature>
<feature type="compositionally biased region" description="Low complexity" evidence="1">
    <location>
        <begin position="433"/>
        <end position="459"/>
    </location>
</feature>
<gene>
    <name evidence="3" type="ORF">PBY51_003199</name>
</gene>
<feature type="compositionally biased region" description="Polar residues" evidence="1">
    <location>
        <begin position="632"/>
        <end position="641"/>
    </location>
</feature>
<feature type="region of interest" description="Disordered" evidence="1">
    <location>
        <begin position="1"/>
        <end position="66"/>
    </location>
</feature>
<feature type="compositionally biased region" description="Basic and acidic residues" evidence="1">
    <location>
        <begin position="697"/>
        <end position="712"/>
    </location>
</feature>
<dbReference type="PANTHER" id="PTHR34755:SF2">
    <property type="entry name" value="SERINE_ARGININE REPETITIVE MATRIX PROTEIN 3"/>
    <property type="match status" value="1"/>
</dbReference>
<evidence type="ECO:0000256" key="1">
    <source>
        <dbReference type="SAM" id="MobiDB-lite"/>
    </source>
</evidence>
<dbReference type="Pfam" id="PF15230">
    <property type="entry name" value="SRRM_C"/>
    <property type="match status" value="1"/>
</dbReference>
<dbReference type="InterPro" id="IPR047489">
    <property type="entry name" value="SRRM3_cwf21"/>
</dbReference>
<dbReference type="Gene3D" id="6.10.140.420">
    <property type="match status" value="1"/>
</dbReference>
<dbReference type="CDD" id="cd21376">
    <property type="entry name" value="cwf21_SRRM3"/>
    <property type="match status" value="1"/>
</dbReference>
<feature type="domain" description="CWF21" evidence="2">
    <location>
        <begin position="256"/>
        <end position="301"/>
    </location>
</feature>
<dbReference type="Pfam" id="PF08312">
    <property type="entry name" value="cwf21"/>
    <property type="match status" value="1"/>
</dbReference>
<feature type="compositionally biased region" description="Polar residues" evidence="1">
    <location>
        <begin position="472"/>
        <end position="486"/>
    </location>
</feature>
<reference evidence="3 4" key="2">
    <citation type="journal article" date="2023" name="Mol. Biol. Evol.">
        <title>Genomics of Secondarily Temperate Adaptation in the Only Non-Antarctic Icefish.</title>
        <authorList>
            <person name="Rivera-Colon A.G."/>
            <person name="Rayamajhi N."/>
            <person name="Minhas B.F."/>
            <person name="Madrigal G."/>
            <person name="Bilyk K.T."/>
            <person name="Yoon V."/>
            <person name="Hune M."/>
            <person name="Gregory S."/>
            <person name="Cheng C.H.C."/>
            <person name="Catchen J.M."/>
        </authorList>
    </citation>
    <scope>NUCLEOTIDE SEQUENCE [LARGE SCALE GENOMIC DNA]</scope>
    <source>
        <strain evidence="3">JMC-PN-2008</strain>
    </source>
</reference>
<keyword evidence="4" id="KW-1185">Reference proteome</keyword>
<feature type="compositionally biased region" description="Basic and acidic residues" evidence="1">
    <location>
        <begin position="507"/>
        <end position="517"/>
    </location>
</feature>
<accession>A0AAN8AK44</accession>
<protein>
    <recommendedName>
        <fullName evidence="2">CWF21 domain-containing protein</fullName>
    </recommendedName>
</protein>
<reference evidence="3 4" key="1">
    <citation type="journal article" date="2023" name="Genes (Basel)">
        <title>Chromosome-Level Genome Assembly and Circadian Gene Repertoire of the Patagonia Blennie Eleginops maclovinus-The Closest Ancestral Proxy of Antarctic Cryonotothenioids.</title>
        <authorList>
            <person name="Cheng C.C."/>
            <person name="Rivera-Colon A.G."/>
            <person name="Minhas B.F."/>
            <person name="Wilson L."/>
            <person name="Rayamajhi N."/>
            <person name="Vargas-Chacoff L."/>
            <person name="Catchen J.M."/>
        </authorList>
    </citation>
    <scope>NUCLEOTIDE SEQUENCE [LARGE SCALE GENOMIC DNA]</scope>
    <source>
        <strain evidence="3">JMC-PN-2008</strain>
    </source>
</reference>
<dbReference type="InterPro" id="IPR013170">
    <property type="entry name" value="mRNA_splic_Cwf21_dom"/>
</dbReference>
<feature type="compositionally biased region" description="Basic residues" evidence="1">
    <location>
        <begin position="713"/>
        <end position="728"/>
    </location>
</feature>
<feature type="compositionally biased region" description="Basic residues" evidence="1">
    <location>
        <begin position="600"/>
        <end position="629"/>
    </location>
</feature>
<dbReference type="GO" id="GO:0003729">
    <property type="term" value="F:mRNA binding"/>
    <property type="evidence" value="ECO:0007669"/>
    <property type="project" value="TreeGrafter"/>
</dbReference>
<dbReference type="SMART" id="SM01115">
    <property type="entry name" value="cwf21"/>
    <property type="match status" value="1"/>
</dbReference>
<dbReference type="GO" id="GO:0005634">
    <property type="term" value="C:nucleus"/>
    <property type="evidence" value="ECO:0007669"/>
    <property type="project" value="UniProtKB-ARBA"/>
</dbReference>
<dbReference type="AlphaFoldDB" id="A0AAN8AK44"/>
<evidence type="ECO:0000313" key="3">
    <source>
        <dbReference type="EMBL" id="KAK5859109.1"/>
    </source>
</evidence>
<dbReference type="InterPro" id="IPR029360">
    <property type="entry name" value="SRRM_C"/>
</dbReference>
<evidence type="ECO:0000259" key="2">
    <source>
        <dbReference type="SMART" id="SM01115"/>
    </source>
</evidence>
<dbReference type="EMBL" id="JAUZQC010000015">
    <property type="protein sequence ID" value="KAK5859109.1"/>
    <property type="molecule type" value="Genomic_DNA"/>
</dbReference>
<feature type="region of interest" description="Disordered" evidence="1">
    <location>
        <begin position="127"/>
        <end position="245"/>
    </location>
</feature>
<feature type="compositionally biased region" description="Basic and acidic residues" evidence="1">
    <location>
        <begin position="20"/>
        <end position="31"/>
    </location>
</feature>